<feature type="binding site" evidence="5">
    <location>
        <begin position="553"/>
        <end position="560"/>
    </location>
    <ligand>
        <name>ATP</name>
        <dbReference type="ChEBI" id="CHEBI:30616"/>
    </ligand>
</feature>
<dbReference type="PANTHER" id="PTHR22683">
    <property type="entry name" value="SPORULATION PROTEIN RELATED"/>
    <property type="match status" value="1"/>
</dbReference>
<feature type="compositionally biased region" description="Basic and acidic residues" evidence="6">
    <location>
        <begin position="219"/>
        <end position="228"/>
    </location>
</feature>
<dbReference type="Gene3D" id="3.40.50.300">
    <property type="entry name" value="P-loop containing nucleotide triphosphate hydrolases"/>
    <property type="match status" value="1"/>
</dbReference>
<dbReference type="InterPro" id="IPR018541">
    <property type="entry name" value="Ftsk_gamma"/>
</dbReference>
<protein>
    <submittedName>
        <fullName evidence="8">Cell division protein FtsK</fullName>
    </submittedName>
</protein>
<dbReference type="InterPro" id="IPR041027">
    <property type="entry name" value="FtsK_alpha"/>
</dbReference>
<sequence>MSWLKKMMNYFFDDEEDMEEPEEREKAPKNVQTRQAADNASKHTADSTKSSKIKNAGSGPKMLSDYPAPGNFRFPVIPDEPRPETERRINPQAEHRAPASKPVRVDNISRTVRSKERTVERNIERRQDDTRKERTPRKREKFRPEPVPSPIYGLNPVNRNDLNPVNRTDAPEKKLHNKQNIETTNSEVTPKFVPTDIPSPVYGFKERNKEKIIFPGWSFKDEQKKEDPQMINEDNAEENQNEADGVVYHESQDQDSILDERVELLPAASEEILFDAEPEEQNESELTRADHDGPAFAVSEPPAEEKEEPLAAEASETAEEQPSAIITPSVTAGGDTKERKTEPPMKKPGGTYVPFNVMMLKKDRQAIKERAAAPAPKAVPQPAVKPAEMAPSVKPAQEKKSHLIPIEFLDVAPAAQLDDESWLLSQESLLQETLNNFNVNAKVVHLTQGPSVTRFEVQPAPGVKVNKITNLTDDIKLSLSARDIRIEAPIPGKNTIGIEVPNRVSRAVYLREIIEDPAFSASGSPLTVALGLDISGSPVVTDLQKMPHGLIAGATGSGKSVCINSILVSLLYKSSPEDVRLLLVDPKMVELAPYNHIPHLVTPVINDAKEATAALKWAVEEMERRYEDFARTGVRDIKRFNDKMTAEKHYANKMPYIVIVIDELADLMMVSPQDVEEAICRIAQKARACGIHLLLATQRPSVDVITGLIKANIPTRAAFAVSSAIDSRTILDMSGAERLLGRGDMLFMENGSNKAVRIQGNFVSDDEIEAVTTYVKEEYPLNYLFSREELIQTQQHIDQEDDLFEEACYYVMDVGAASSSSLQRRFRVGFNRAARLIEMMEAFGLVSEAMGSKPRNVLLTPEEFEERLYADV</sequence>
<dbReference type="SMART" id="SM00843">
    <property type="entry name" value="Ftsk_gamma"/>
    <property type="match status" value="1"/>
</dbReference>
<dbReference type="InterPro" id="IPR036390">
    <property type="entry name" value="WH_DNA-bd_sf"/>
</dbReference>
<name>A0A235FAB6_9BACL</name>
<gene>
    <name evidence="8" type="ORF">CGZ90_10175</name>
</gene>
<dbReference type="OrthoDB" id="9807790at2"/>
<evidence type="ECO:0000256" key="6">
    <source>
        <dbReference type="SAM" id="MobiDB-lite"/>
    </source>
</evidence>
<evidence type="ECO:0000313" key="8">
    <source>
        <dbReference type="EMBL" id="OYD58238.1"/>
    </source>
</evidence>
<keyword evidence="8" id="KW-0132">Cell division</keyword>
<feature type="compositionally biased region" description="Polar residues" evidence="6">
    <location>
        <begin position="157"/>
        <end position="166"/>
    </location>
</feature>
<feature type="domain" description="FtsK" evidence="7">
    <location>
        <begin position="536"/>
        <end position="728"/>
    </location>
</feature>
<dbReference type="InterPro" id="IPR050206">
    <property type="entry name" value="FtsK/SpoIIIE/SftA"/>
</dbReference>
<dbReference type="AlphaFoldDB" id="A0A235FAB6"/>
<evidence type="ECO:0000256" key="5">
    <source>
        <dbReference type="PROSITE-ProRule" id="PRU00289"/>
    </source>
</evidence>
<feature type="region of interest" description="Disordered" evidence="6">
    <location>
        <begin position="1"/>
        <end position="192"/>
    </location>
</feature>
<feature type="compositionally biased region" description="Basic and acidic residues" evidence="6">
    <location>
        <begin position="335"/>
        <end position="345"/>
    </location>
</feature>
<feature type="region of interest" description="Disordered" evidence="6">
    <location>
        <begin position="218"/>
        <end position="240"/>
    </location>
</feature>
<evidence type="ECO:0000259" key="7">
    <source>
        <dbReference type="PROSITE" id="PS50901"/>
    </source>
</evidence>
<keyword evidence="9" id="KW-1185">Reference proteome</keyword>
<keyword evidence="8" id="KW-0131">Cell cycle</keyword>
<dbReference type="Proteomes" id="UP000215059">
    <property type="component" value="Unassembled WGS sequence"/>
</dbReference>
<dbReference type="EMBL" id="NOII01000002">
    <property type="protein sequence ID" value="OYD58238.1"/>
    <property type="molecule type" value="Genomic_DNA"/>
</dbReference>
<dbReference type="Pfam" id="PF09397">
    <property type="entry name" value="FtsK_gamma"/>
    <property type="match status" value="1"/>
</dbReference>
<reference evidence="8 9" key="1">
    <citation type="submission" date="2017-07" db="EMBL/GenBank/DDBJ databases">
        <title>Fictibacillus sp. nov. GDSW-R2A3 Genome sequencing and assembly.</title>
        <authorList>
            <person name="Mayilraj S."/>
        </authorList>
    </citation>
    <scope>NUCLEOTIDE SEQUENCE [LARGE SCALE GENOMIC DNA]</scope>
    <source>
        <strain evidence="8 9">GDSW-R2A3</strain>
    </source>
</reference>
<dbReference type="PROSITE" id="PS50901">
    <property type="entry name" value="FTSK"/>
    <property type="match status" value="1"/>
</dbReference>
<dbReference type="Gene3D" id="1.10.10.10">
    <property type="entry name" value="Winged helix-like DNA-binding domain superfamily/Winged helix DNA-binding domain"/>
    <property type="match status" value="1"/>
</dbReference>
<feature type="compositionally biased region" description="Polar residues" evidence="6">
    <location>
        <begin position="178"/>
        <end position="188"/>
    </location>
</feature>
<dbReference type="InterPro" id="IPR027417">
    <property type="entry name" value="P-loop_NTPase"/>
</dbReference>
<comment type="similarity">
    <text evidence="1">Belongs to the FtsK/SpoIIIE/SftA family.</text>
</comment>
<evidence type="ECO:0000256" key="3">
    <source>
        <dbReference type="ARBA" id="ARBA00022840"/>
    </source>
</evidence>
<keyword evidence="3 5" id="KW-0067">ATP-binding</keyword>
<feature type="compositionally biased region" description="Basic and acidic residues" evidence="6">
    <location>
        <begin position="79"/>
        <end position="97"/>
    </location>
</feature>
<dbReference type="InterPro" id="IPR036388">
    <property type="entry name" value="WH-like_DNA-bd_sf"/>
</dbReference>
<comment type="caution">
    <text evidence="8">The sequence shown here is derived from an EMBL/GenBank/DDBJ whole genome shotgun (WGS) entry which is preliminary data.</text>
</comment>
<dbReference type="GO" id="GO:0003677">
    <property type="term" value="F:DNA binding"/>
    <property type="evidence" value="ECO:0007669"/>
    <property type="project" value="UniProtKB-KW"/>
</dbReference>
<proteinExistence type="inferred from homology"/>
<dbReference type="GO" id="GO:0051301">
    <property type="term" value="P:cell division"/>
    <property type="evidence" value="ECO:0007669"/>
    <property type="project" value="UniProtKB-KW"/>
</dbReference>
<dbReference type="Pfam" id="PF17854">
    <property type="entry name" value="FtsK_alpha"/>
    <property type="match status" value="1"/>
</dbReference>
<feature type="compositionally biased region" description="Basic and acidic residues" evidence="6">
    <location>
        <begin position="113"/>
        <end position="133"/>
    </location>
</feature>
<dbReference type="GO" id="GO:0005524">
    <property type="term" value="F:ATP binding"/>
    <property type="evidence" value="ECO:0007669"/>
    <property type="project" value="UniProtKB-UniRule"/>
</dbReference>
<evidence type="ECO:0000256" key="4">
    <source>
        <dbReference type="ARBA" id="ARBA00023125"/>
    </source>
</evidence>
<evidence type="ECO:0000313" key="9">
    <source>
        <dbReference type="Proteomes" id="UP000215059"/>
    </source>
</evidence>
<accession>A0A235FAB6</accession>
<keyword evidence="2 5" id="KW-0547">Nucleotide-binding</keyword>
<feature type="region of interest" description="Disordered" evidence="6">
    <location>
        <begin position="275"/>
        <end position="353"/>
    </location>
</feature>
<dbReference type="InterPro" id="IPR002543">
    <property type="entry name" value="FtsK_dom"/>
</dbReference>
<evidence type="ECO:0000256" key="2">
    <source>
        <dbReference type="ARBA" id="ARBA00022741"/>
    </source>
</evidence>
<keyword evidence="4" id="KW-0238">DNA-binding</keyword>
<dbReference type="SUPFAM" id="SSF52540">
    <property type="entry name" value="P-loop containing nucleoside triphosphate hydrolases"/>
    <property type="match status" value="1"/>
</dbReference>
<dbReference type="Gene3D" id="3.30.980.40">
    <property type="match status" value="1"/>
</dbReference>
<feature type="compositionally biased region" description="Acidic residues" evidence="6">
    <location>
        <begin position="12"/>
        <end position="22"/>
    </location>
</feature>
<dbReference type="PANTHER" id="PTHR22683:SF42">
    <property type="entry name" value="DNA TRANSLOCASE SFTA"/>
    <property type="match status" value="1"/>
</dbReference>
<organism evidence="8 9">
    <name type="scientific">Fictibacillus aquaticus</name>
    <dbReference type="NCBI Taxonomy" id="2021314"/>
    <lineage>
        <taxon>Bacteria</taxon>
        <taxon>Bacillati</taxon>
        <taxon>Bacillota</taxon>
        <taxon>Bacilli</taxon>
        <taxon>Bacillales</taxon>
        <taxon>Fictibacillaceae</taxon>
        <taxon>Fictibacillus</taxon>
    </lineage>
</organism>
<dbReference type="RefSeq" id="WP_094252379.1">
    <property type="nucleotide sequence ID" value="NZ_JBHLXL010000001.1"/>
</dbReference>
<dbReference type="Pfam" id="PF01580">
    <property type="entry name" value="FtsK_SpoIIIE"/>
    <property type="match status" value="1"/>
</dbReference>
<evidence type="ECO:0000256" key="1">
    <source>
        <dbReference type="ARBA" id="ARBA00006474"/>
    </source>
</evidence>
<dbReference type="SUPFAM" id="SSF46785">
    <property type="entry name" value="Winged helix' DNA-binding domain"/>
    <property type="match status" value="1"/>
</dbReference>